<accession>A0A8J4QWL2</accession>
<dbReference type="Gene3D" id="3.30.40.10">
    <property type="entry name" value="Zinc/RING finger domain, C3HC4 (zinc finger)"/>
    <property type="match status" value="1"/>
</dbReference>
<evidence type="ECO:0000256" key="3">
    <source>
        <dbReference type="ARBA" id="ARBA00022833"/>
    </source>
</evidence>
<dbReference type="EMBL" id="JRKL02002086">
    <property type="protein sequence ID" value="KAF3960525.1"/>
    <property type="molecule type" value="Genomic_DNA"/>
</dbReference>
<feature type="domain" description="RING-type" evidence="5">
    <location>
        <begin position="89"/>
        <end position="138"/>
    </location>
</feature>
<evidence type="ECO:0000259" key="5">
    <source>
        <dbReference type="PROSITE" id="PS50089"/>
    </source>
</evidence>
<dbReference type="InterPro" id="IPR002035">
    <property type="entry name" value="VWF_A"/>
</dbReference>
<dbReference type="InterPro" id="IPR051266">
    <property type="entry name" value="CLCR"/>
</dbReference>
<dbReference type="SMART" id="SM00184">
    <property type="entry name" value="RING"/>
    <property type="match status" value="1"/>
</dbReference>
<dbReference type="PANTHER" id="PTHR10579:SF47">
    <property type="entry name" value="OS09G0298500 PROTEIN"/>
    <property type="match status" value="1"/>
</dbReference>
<keyword evidence="2 4" id="KW-0863">Zinc-finger</keyword>
<evidence type="ECO:0000256" key="2">
    <source>
        <dbReference type="ARBA" id="ARBA00022771"/>
    </source>
</evidence>
<dbReference type="GO" id="GO:0008270">
    <property type="term" value="F:zinc ion binding"/>
    <property type="evidence" value="ECO:0007669"/>
    <property type="project" value="UniProtKB-KW"/>
</dbReference>
<keyword evidence="1" id="KW-0479">Metal-binding</keyword>
<gene>
    <name evidence="6" type="ORF">CMV_014775</name>
</gene>
<dbReference type="InterPro" id="IPR013083">
    <property type="entry name" value="Znf_RING/FYVE/PHD"/>
</dbReference>
<dbReference type="PROSITE" id="PS50089">
    <property type="entry name" value="ZF_RING_2"/>
    <property type="match status" value="1"/>
</dbReference>
<dbReference type="AlphaFoldDB" id="A0A8J4QWL2"/>
<name>A0A8J4QWL2_9ROSI</name>
<sequence length="539" mass="58799">MGEGGGGGGGGGGGTTSKLRKAAWKVVVAAAYACGSLSLSRSSKALMDLHSISDSSSVSPTKAKNISLGDDIAEWSNHNNNALASKSLCAICLDPLSNNSRDSSPGQAIFTAQCSHSFHFTCISSNVRHGSVTCPICRAHWTQLPRSLNTPCASLSSCNQNDPILQILDDSIATFRVHRRSFLRSARYDDDDPIEPDHLPNCPRLSLSLIPIPSGAPPSFRPSVQMASRSSYPYHPSLHQLTCSSSSLLHAPNGQAPYLMCSSPKRAFLSVKLAQQQATDLVLVASPNGPHLRLLKQAMALVVFSLRPIDRLAIVAYSSTAARVFPLRRMTSYGKRTALQVIDRLFYTGQADPLEGLKKAIKILEDRVHKNPESRILHLSDCPTRSYHAFNVEVPIPIHRFHVGFGFGTSNGFIMHEFEQFLSRLLGGVIRDIQLRIGEDVNCGIIRIGELKGGDEKRILLDLEKYGHVYVGYSYIEGEVDECIRTGETIVGIGDKSNATESGGTDVSIGGRTSSVESWDYHDPHMARRWAKHLHGYRL</sequence>
<protein>
    <recommendedName>
        <fullName evidence="5">RING-type domain-containing protein</fullName>
    </recommendedName>
</protein>
<dbReference type="PANTHER" id="PTHR10579">
    <property type="entry name" value="CALCIUM-ACTIVATED CHLORIDE CHANNEL REGULATOR"/>
    <property type="match status" value="1"/>
</dbReference>
<evidence type="ECO:0000256" key="1">
    <source>
        <dbReference type="ARBA" id="ARBA00022723"/>
    </source>
</evidence>
<dbReference type="InterPro" id="IPR001841">
    <property type="entry name" value="Znf_RING"/>
</dbReference>
<dbReference type="InterPro" id="IPR018957">
    <property type="entry name" value="Znf_C3HC4_RING-type"/>
</dbReference>
<dbReference type="Pfam" id="PF13519">
    <property type="entry name" value="VWA_2"/>
    <property type="match status" value="1"/>
</dbReference>
<evidence type="ECO:0000313" key="7">
    <source>
        <dbReference type="Proteomes" id="UP000737018"/>
    </source>
</evidence>
<dbReference type="SUPFAM" id="SSF53300">
    <property type="entry name" value="vWA-like"/>
    <property type="match status" value="1"/>
</dbReference>
<reference evidence="6" key="1">
    <citation type="submission" date="2020-03" db="EMBL/GenBank/DDBJ databases">
        <title>Castanea mollissima Vanexum genome sequencing.</title>
        <authorList>
            <person name="Staton M."/>
        </authorList>
    </citation>
    <scope>NUCLEOTIDE SEQUENCE</scope>
    <source>
        <tissue evidence="6">Leaf</tissue>
    </source>
</reference>
<dbReference type="Pfam" id="PF00097">
    <property type="entry name" value="zf-C3HC4"/>
    <property type="match status" value="1"/>
</dbReference>
<dbReference type="Proteomes" id="UP000737018">
    <property type="component" value="Unassembled WGS sequence"/>
</dbReference>
<comment type="caution">
    <text evidence="6">The sequence shown here is derived from an EMBL/GenBank/DDBJ whole genome shotgun (WGS) entry which is preliminary data.</text>
</comment>
<keyword evidence="3" id="KW-0862">Zinc</keyword>
<keyword evidence="7" id="KW-1185">Reference proteome</keyword>
<dbReference type="Gene3D" id="3.40.50.410">
    <property type="entry name" value="von Willebrand factor, type A domain"/>
    <property type="match status" value="1"/>
</dbReference>
<dbReference type="SUPFAM" id="SSF57850">
    <property type="entry name" value="RING/U-box"/>
    <property type="match status" value="1"/>
</dbReference>
<organism evidence="6 7">
    <name type="scientific">Castanea mollissima</name>
    <name type="common">Chinese chestnut</name>
    <dbReference type="NCBI Taxonomy" id="60419"/>
    <lineage>
        <taxon>Eukaryota</taxon>
        <taxon>Viridiplantae</taxon>
        <taxon>Streptophyta</taxon>
        <taxon>Embryophyta</taxon>
        <taxon>Tracheophyta</taxon>
        <taxon>Spermatophyta</taxon>
        <taxon>Magnoliopsida</taxon>
        <taxon>eudicotyledons</taxon>
        <taxon>Gunneridae</taxon>
        <taxon>Pentapetalae</taxon>
        <taxon>rosids</taxon>
        <taxon>fabids</taxon>
        <taxon>Fagales</taxon>
        <taxon>Fagaceae</taxon>
        <taxon>Castanea</taxon>
    </lineage>
</organism>
<proteinExistence type="predicted"/>
<evidence type="ECO:0000256" key="4">
    <source>
        <dbReference type="PROSITE-ProRule" id="PRU00175"/>
    </source>
</evidence>
<dbReference type="InterPro" id="IPR036465">
    <property type="entry name" value="vWFA_dom_sf"/>
</dbReference>
<evidence type="ECO:0000313" key="6">
    <source>
        <dbReference type="EMBL" id="KAF3960525.1"/>
    </source>
</evidence>
<dbReference type="OrthoDB" id="687730at2759"/>